<evidence type="ECO:0000313" key="1">
    <source>
        <dbReference type="EMBL" id="QNO44541.1"/>
    </source>
</evidence>
<dbReference type="EMBL" id="MT630980">
    <property type="protein sequence ID" value="QNO44541.1"/>
    <property type="molecule type" value="Genomic_DNA"/>
</dbReference>
<gene>
    <name evidence="1" type="ORF">CBGFFKFA_00007</name>
</gene>
<organism evidence="1">
    <name type="scientific">Candidatus Methanogaster sp. ANME-2c ERB4</name>
    <dbReference type="NCBI Taxonomy" id="2759911"/>
    <lineage>
        <taxon>Archaea</taxon>
        <taxon>Methanobacteriati</taxon>
        <taxon>Methanobacteriota</taxon>
        <taxon>Stenosarchaea group</taxon>
        <taxon>Methanomicrobia</taxon>
        <taxon>Methanosarcinales</taxon>
        <taxon>ANME-2 cluster</taxon>
        <taxon>Candidatus Methanogasteraceae</taxon>
        <taxon>Candidatus Methanogaster</taxon>
    </lineage>
</organism>
<sequence>MVEIPTLMAVQQHLHPAIGDISDSTALVLMME</sequence>
<reference evidence="1" key="1">
    <citation type="submission" date="2020-06" db="EMBL/GenBank/DDBJ databases">
        <title>Unique genomic features of the anaerobic methanotrophic archaea.</title>
        <authorList>
            <person name="Chadwick G.L."/>
            <person name="Skennerton C.T."/>
            <person name="Laso-Perez R."/>
            <person name="Leu A.O."/>
            <person name="Speth D.R."/>
            <person name="Yu H."/>
            <person name="Morgan-Lang C."/>
            <person name="Hatzenpichler R."/>
            <person name="Goudeau D."/>
            <person name="Malmstrom R."/>
            <person name="Brazelton W.J."/>
            <person name="Woyke T."/>
            <person name="Hallam S.J."/>
            <person name="Tyson G.W."/>
            <person name="Wegener G."/>
            <person name="Boetius A."/>
            <person name="Orphan V."/>
        </authorList>
    </citation>
    <scope>NUCLEOTIDE SEQUENCE</scope>
</reference>
<accession>A0A7G9Y957</accession>
<name>A0A7G9Y957_9EURY</name>
<dbReference type="AlphaFoldDB" id="A0A7G9Y957"/>
<protein>
    <submittedName>
        <fullName evidence="1">Uncharacterized protein</fullName>
    </submittedName>
</protein>
<proteinExistence type="predicted"/>